<dbReference type="EMBL" id="BMDX01000007">
    <property type="protein sequence ID" value="GGA76015.1"/>
    <property type="molecule type" value="Genomic_DNA"/>
</dbReference>
<dbReference type="Gene3D" id="3.20.20.70">
    <property type="entry name" value="Aldolase class I"/>
    <property type="match status" value="1"/>
</dbReference>
<protein>
    <submittedName>
        <fullName evidence="6">2-dehydro-3-deoxy-6-phosphogalactonate aldolase</fullName>
    </submittedName>
</protein>
<comment type="caution">
    <text evidence="6">The sequence shown here is derived from an EMBL/GenBank/DDBJ whole genome shotgun (WGS) entry which is preliminary data.</text>
</comment>
<keyword evidence="7" id="KW-1185">Reference proteome</keyword>
<dbReference type="PANTHER" id="PTHR30246:SF1">
    <property type="entry name" value="2-DEHYDRO-3-DEOXY-6-PHOSPHOGALACTONATE ALDOLASE-RELATED"/>
    <property type="match status" value="1"/>
</dbReference>
<organism evidence="6 7">
    <name type="scientific">Neiella marina</name>
    <dbReference type="NCBI Taxonomy" id="508461"/>
    <lineage>
        <taxon>Bacteria</taxon>
        <taxon>Pseudomonadati</taxon>
        <taxon>Pseudomonadota</taxon>
        <taxon>Gammaproteobacteria</taxon>
        <taxon>Alteromonadales</taxon>
        <taxon>Echinimonadaceae</taxon>
        <taxon>Neiella</taxon>
    </lineage>
</organism>
<comment type="similarity">
    <text evidence="2">Belongs to the KHG/KDPG aldolase family.</text>
</comment>
<dbReference type="GO" id="GO:0016829">
    <property type="term" value="F:lyase activity"/>
    <property type="evidence" value="ECO:0007669"/>
    <property type="project" value="UniProtKB-KW"/>
</dbReference>
<evidence type="ECO:0000256" key="5">
    <source>
        <dbReference type="ARBA" id="ARBA00023277"/>
    </source>
</evidence>
<dbReference type="OrthoDB" id="8590323at2"/>
<dbReference type="InterPro" id="IPR000887">
    <property type="entry name" value="Aldlse_KDPG_KHG"/>
</dbReference>
<dbReference type="SUPFAM" id="SSF51569">
    <property type="entry name" value="Aldolase"/>
    <property type="match status" value="1"/>
</dbReference>
<dbReference type="Pfam" id="PF01081">
    <property type="entry name" value="Aldolase"/>
    <property type="match status" value="1"/>
</dbReference>
<name>A0A8J2U4S5_9GAMM</name>
<proteinExistence type="inferred from homology"/>
<gene>
    <name evidence="6" type="primary">eda</name>
    <name evidence="6" type="ORF">GCM10011369_17380</name>
</gene>
<dbReference type="InterPro" id="IPR013785">
    <property type="entry name" value="Aldolase_TIM"/>
</dbReference>
<evidence type="ECO:0000256" key="2">
    <source>
        <dbReference type="ARBA" id="ARBA00006906"/>
    </source>
</evidence>
<evidence type="ECO:0000313" key="6">
    <source>
        <dbReference type="EMBL" id="GGA76015.1"/>
    </source>
</evidence>
<keyword evidence="5" id="KW-0119">Carbohydrate metabolism</keyword>
<dbReference type="PANTHER" id="PTHR30246">
    <property type="entry name" value="2-KETO-3-DEOXY-6-PHOSPHOGLUCONATE ALDOLASE"/>
    <property type="match status" value="1"/>
</dbReference>
<comment type="subunit">
    <text evidence="3">Homotrimer.</text>
</comment>
<evidence type="ECO:0000313" key="7">
    <source>
        <dbReference type="Proteomes" id="UP000619743"/>
    </source>
</evidence>
<evidence type="ECO:0000256" key="3">
    <source>
        <dbReference type="ARBA" id="ARBA00011233"/>
    </source>
</evidence>
<comment type="pathway">
    <text evidence="1">Carbohydrate acid metabolism.</text>
</comment>
<dbReference type="AlphaFoldDB" id="A0A8J2U4S5"/>
<sequence length="211" mass="21923">MTDCVSLQGHLPLIAIIRGVTPDLVLEVADVLVEEGFTMIEVPLNSPDALTSIAKLVAKYGDKYIIGAGTVTTPELAEQVIATGANLIVTPNFNEQVVKMSVAAGCATFPGVVTPTEAFAALAAGATGLKLFPISMVGLDGFKALKSVLPADTKCYPVGGVSPSIESMKPYIEIGADGFGLGSALYKPSMTLEQVRANARGYVTSFKQLVS</sequence>
<dbReference type="Proteomes" id="UP000619743">
    <property type="component" value="Unassembled WGS sequence"/>
</dbReference>
<dbReference type="RefSeq" id="WP_087505962.1">
    <property type="nucleotide sequence ID" value="NZ_BMDX01000007.1"/>
</dbReference>
<dbReference type="CDD" id="cd00452">
    <property type="entry name" value="KDPG_aldolase"/>
    <property type="match status" value="1"/>
</dbReference>
<accession>A0A8J2U4S5</accession>
<keyword evidence="4" id="KW-0456">Lyase</keyword>
<reference evidence="7" key="1">
    <citation type="journal article" date="2019" name="Int. J. Syst. Evol. Microbiol.">
        <title>The Global Catalogue of Microorganisms (GCM) 10K type strain sequencing project: providing services to taxonomists for standard genome sequencing and annotation.</title>
        <authorList>
            <consortium name="The Broad Institute Genomics Platform"/>
            <consortium name="The Broad Institute Genome Sequencing Center for Infectious Disease"/>
            <person name="Wu L."/>
            <person name="Ma J."/>
        </authorList>
    </citation>
    <scope>NUCLEOTIDE SEQUENCE [LARGE SCALE GENOMIC DNA]</scope>
    <source>
        <strain evidence="7">CGMCC 1.10130</strain>
    </source>
</reference>
<evidence type="ECO:0000256" key="1">
    <source>
        <dbReference type="ARBA" id="ARBA00004761"/>
    </source>
</evidence>
<evidence type="ECO:0000256" key="4">
    <source>
        <dbReference type="ARBA" id="ARBA00023239"/>
    </source>
</evidence>
<dbReference type="NCBIfam" id="NF006600">
    <property type="entry name" value="PRK09140.1"/>
    <property type="match status" value="1"/>
</dbReference>